<dbReference type="Proteomes" id="UP001139006">
    <property type="component" value="Unassembled WGS sequence"/>
</dbReference>
<organism evidence="3 4">
    <name type="scientific">Ligilactobacillus ubinensis</name>
    <dbReference type="NCBI Taxonomy" id="2876789"/>
    <lineage>
        <taxon>Bacteria</taxon>
        <taxon>Bacillati</taxon>
        <taxon>Bacillota</taxon>
        <taxon>Bacilli</taxon>
        <taxon>Lactobacillales</taxon>
        <taxon>Lactobacillaceae</taxon>
        <taxon>Ligilactobacillus</taxon>
    </lineage>
</organism>
<dbReference type="AlphaFoldDB" id="A0A9X2JMB5"/>
<evidence type="ECO:0000256" key="2">
    <source>
        <dbReference type="SAM" id="MobiDB-lite"/>
    </source>
</evidence>
<name>A0A9X2JMB5_9LACO</name>
<evidence type="ECO:0000313" key="3">
    <source>
        <dbReference type="EMBL" id="MCP0886936.1"/>
    </source>
</evidence>
<gene>
    <name evidence="3" type="ORF">LB941_06265</name>
</gene>
<evidence type="ECO:0000256" key="1">
    <source>
        <dbReference type="SAM" id="Coils"/>
    </source>
</evidence>
<protein>
    <submittedName>
        <fullName evidence="3">DUF4355 domain-containing protein</fullName>
    </submittedName>
</protein>
<feature type="compositionally biased region" description="Basic and acidic residues" evidence="2">
    <location>
        <begin position="30"/>
        <end position="49"/>
    </location>
</feature>
<reference evidence="3 4" key="1">
    <citation type="journal article" date="2023" name="Int. J. Syst. Evol. Microbiol.">
        <title>Ligilactobacillus ubinensis sp. nov., a novel species isolated from the wild ferment of a durian fruit (Durio zibethinus).</title>
        <authorList>
            <person name="Heng Y.C."/>
            <person name="Menon N."/>
            <person name="Chen B."/>
            <person name="Loo B.Z.L."/>
            <person name="Wong G.W.J."/>
            <person name="Lim A.C.H."/>
            <person name="Silvaraju S."/>
            <person name="Kittelmann S."/>
        </authorList>
    </citation>
    <scope>NUCLEOTIDE SEQUENCE [LARGE SCALE GENOMIC DNA]</scope>
    <source>
        <strain evidence="3 4">WILCCON 0076</strain>
    </source>
</reference>
<comment type="caution">
    <text evidence="3">The sequence shown here is derived from an EMBL/GenBank/DDBJ whole genome shotgun (WGS) entry which is preliminary data.</text>
</comment>
<dbReference type="InterPro" id="IPR025580">
    <property type="entry name" value="Gp46"/>
</dbReference>
<dbReference type="RefSeq" id="WP_253360406.1">
    <property type="nucleotide sequence ID" value="NZ_JAIULA010000010.1"/>
</dbReference>
<keyword evidence="4" id="KW-1185">Reference proteome</keyword>
<evidence type="ECO:0000313" key="4">
    <source>
        <dbReference type="Proteomes" id="UP001139006"/>
    </source>
</evidence>
<feature type="region of interest" description="Disordered" evidence="2">
    <location>
        <begin position="1"/>
        <end position="49"/>
    </location>
</feature>
<accession>A0A9X2JMB5</accession>
<keyword evidence="1" id="KW-0175">Coiled coil</keyword>
<sequence>MTKKLLKMNLQMFADEGGEGTDNAGTESTETTKTESTESTKSTETEVKPFKSFADEKELQAYTDKLIQSAIKTHDEKKAIEGQQQKSYEKMTDLEKAQYDKEQLQKQLAESQTHAKVVENRAKITERLGSDDLPTSLISVFGADVLADDEQLEEAYKSVSKVFSESLQKAIDKRIAGSSTTVTGGANSVKKSNGATVAEQFNKEQQPVKSSLWATK</sequence>
<feature type="coiled-coil region" evidence="1">
    <location>
        <begin position="94"/>
        <end position="121"/>
    </location>
</feature>
<proteinExistence type="predicted"/>
<dbReference type="EMBL" id="JAIULA010000010">
    <property type="protein sequence ID" value="MCP0886936.1"/>
    <property type="molecule type" value="Genomic_DNA"/>
</dbReference>
<dbReference type="Pfam" id="PF14265">
    <property type="entry name" value="DUF4355"/>
    <property type="match status" value="1"/>
</dbReference>